<dbReference type="AlphaFoldDB" id="A0A0F9R1R8"/>
<gene>
    <name evidence="1" type="ORF">LCGC14_0631390</name>
</gene>
<dbReference type="EMBL" id="LAZR01001107">
    <property type="protein sequence ID" value="KKN50560.1"/>
    <property type="molecule type" value="Genomic_DNA"/>
</dbReference>
<sequence>MLTQVKRFKLIGVLLCCLLITGSSNHLGAIGFWHVLNTKANVLQSYWNSPAYFSDHLEQLQKTSLAILARNQISSAQYMYSLKLIKSSQSDTAKPFWLSAINDLTIPERKILATKLLEQLRWSDLELLASKNKLPAGDVLNHLKLQLKTPQSKVSTAFIHNLGFSSLRNISKPNKQCMFNVLTMSDHRSGLYKLTEFINTYNKQPEPRENIFCFSKPVYVAGMLECKSSTSKIANCDWQLSKLNNQLPNNYDFIVMMPKDGTANVTKGTMLINSKAKYSVFLHELMHFNGFEDEYALPKTKQAWLCAKTGFVAPNLFISHGEPPPTDWHKAKSCQQGGIAYKPSENWSIMQYQQLGLSAQYRQLWLKHLDTTNGKFHRHSSALTFANKTILN</sequence>
<accession>A0A0F9R1R8</accession>
<name>A0A0F9R1R8_9ZZZZ</name>
<evidence type="ECO:0000313" key="1">
    <source>
        <dbReference type="EMBL" id="KKN50560.1"/>
    </source>
</evidence>
<organism evidence="1">
    <name type="scientific">marine sediment metagenome</name>
    <dbReference type="NCBI Taxonomy" id="412755"/>
    <lineage>
        <taxon>unclassified sequences</taxon>
        <taxon>metagenomes</taxon>
        <taxon>ecological metagenomes</taxon>
    </lineage>
</organism>
<proteinExistence type="predicted"/>
<comment type="caution">
    <text evidence="1">The sequence shown here is derived from an EMBL/GenBank/DDBJ whole genome shotgun (WGS) entry which is preliminary data.</text>
</comment>
<reference evidence="1" key="1">
    <citation type="journal article" date="2015" name="Nature">
        <title>Complex archaea that bridge the gap between prokaryotes and eukaryotes.</title>
        <authorList>
            <person name="Spang A."/>
            <person name="Saw J.H."/>
            <person name="Jorgensen S.L."/>
            <person name="Zaremba-Niedzwiedzka K."/>
            <person name="Martijn J."/>
            <person name="Lind A.E."/>
            <person name="van Eijk R."/>
            <person name="Schleper C."/>
            <person name="Guy L."/>
            <person name="Ettema T.J."/>
        </authorList>
    </citation>
    <scope>NUCLEOTIDE SEQUENCE</scope>
</reference>
<protein>
    <submittedName>
        <fullName evidence="1">Uncharacterized protein</fullName>
    </submittedName>
</protein>